<keyword evidence="2" id="KW-0472">Membrane</keyword>
<feature type="domain" description="Transmembrane protein TMEM132 cohesin-like" evidence="1">
    <location>
        <begin position="146"/>
        <end position="195"/>
    </location>
</feature>
<accession>R0L9M1</accession>
<organism evidence="2 3">
    <name type="scientific">Anas platyrhynchos</name>
    <name type="common">Mallard</name>
    <name type="synonym">Anas boschas</name>
    <dbReference type="NCBI Taxonomy" id="8839"/>
    <lineage>
        <taxon>Eukaryota</taxon>
        <taxon>Metazoa</taxon>
        <taxon>Chordata</taxon>
        <taxon>Craniata</taxon>
        <taxon>Vertebrata</taxon>
        <taxon>Euteleostomi</taxon>
        <taxon>Archelosauria</taxon>
        <taxon>Archosauria</taxon>
        <taxon>Dinosauria</taxon>
        <taxon>Saurischia</taxon>
        <taxon>Theropoda</taxon>
        <taxon>Coelurosauria</taxon>
        <taxon>Aves</taxon>
        <taxon>Neognathae</taxon>
        <taxon>Galloanserae</taxon>
        <taxon>Anseriformes</taxon>
        <taxon>Anatidae</taxon>
        <taxon>Anatinae</taxon>
        <taxon>Anas</taxon>
    </lineage>
</organism>
<evidence type="ECO:0000313" key="3">
    <source>
        <dbReference type="Proteomes" id="UP000296049"/>
    </source>
</evidence>
<evidence type="ECO:0000259" key="1">
    <source>
        <dbReference type="Pfam" id="PF23039"/>
    </source>
</evidence>
<dbReference type="Pfam" id="PF23039">
    <property type="entry name" value="TMEM132_3rd"/>
    <property type="match status" value="1"/>
</dbReference>
<dbReference type="Proteomes" id="UP000296049">
    <property type="component" value="Unassembled WGS sequence"/>
</dbReference>
<sequence length="370" mass="40084">MGSSEPPAAGDRIAKQLQHLQSLCRSCFSNNRDNFKYLIGSVLQGCVGFLSHSSTVSSRFLRGGSSRPSCPSRTLGLPVCLPDTSSQKGVLARSAEQKLGLRASGCLERDSHLLTLMVRSIAGKSSKLTLQHHLVAGRSLASLAAGIRTAPGVKIMDIRVSDADQWGVQEETDSARTTATITCVHNDPDPESRTTYKCGSQLMGHQGRAAQCTVPNQSLLWYWRFAALLTAMTWAPEDTAWLGLCPRVVRHGSFLSLASTALVGVHMLDSLQKVSVDLYLVQGQDLGELIAEPQLKFTKPKSICPICPLCFMEYSLHLISVAYIMACDGAEVVIPGQMQEWPFSFYRCSIAEKNGPSAGLQLSSCLPVHC</sequence>
<keyword evidence="2" id="KW-0812">Transmembrane</keyword>
<keyword evidence="3" id="KW-1185">Reference proteome</keyword>
<proteinExistence type="predicted"/>
<reference evidence="3" key="1">
    <citation type="journal article" date="2013" name="Nat. Genet.">
        <title>The duck genome and transcriptome provide insight into an avian influenza virus reservoir species.</title>
        <authorList>
            <person name="Huang Y."/>
            <person name="Li Y."/>
            <person name="Burt D.W."/>
            <person name="Chen H."/>
            <person name="Zhang Y."/>
            <person name="Qian W."/>
            <person name="Kim H."/>
            <person name="Gan S."/>
            <person name="Zhao Y."/>
            <person name="Li J."/>
            <person name="Yi K."/>
            <person name="Feng H."/>
            <person name="Zhu P."/>
            <person name="Li B."/>
            <person name="Liu Q."/>
            <person name="Fairley S."/>
            <person name="Magor K.E."/>
            <person name="Du Z."/>
            <person name="Hu X."/>
            <person name="Goodman L."/>
            <person name="Tafer H."/>
            <person name="Vignal A."/>
            <person name="Lee T."/>
            <person name="Kim K.W."/>
            <person name="Sheng Z."/>
            <person name="An Y."/>
            <person name="Searle S."/>
            <person name="Herrero J."/>
            <person name="Groenen M.A."/>
            <person name="Crooijmans R.P."/>
            <person name="Faraut T."/>
            <person name="Cai Q."/>
            <person name="Webster R.G."/>
            <person name="Aldridge J.R."/>
            <person name="Warren W.C."/>
            <person name="Bartschat S."/>
            <person name="Kehr S."/>
            <person name="Marz M."/>
            <person name="Stadler P.F."/>
            <person name="Smith J."/>
            <person name="Kraus R.H."/>
            <person name="Zhao Y."/>
            <person name="Ren L."/>
            <person name="Fei J."/>
            <person name="Morisson M."/>
            <person name="Kaiser P."/>
            <person name="Griffin D.K."/>
            <person name="Rao M."/>
            <person name="Pitel F."/>
            <person name="Wang J."/>
            <person name="Li N."/>
        </authorList>
    </citation>
    <scope>NUCLEOTIDE SEQUENCE [LARGE SCALE GENOMIC DNA]</scope>
</reference>
<protein>
    <submittedName>
        <fullName evidence="2">Transmembrane protein 132B</fullName>
    </submittedName>
</protein>
<dbReference type="AlphaFoldDB" id="R0L9M1"/>
<dbReference type="EMBL" id="KB742969">
    <property type="protein sequence ID" value="EOB02329.1"/>
    <property type="molecule type" value="Genomic_DNA"/>
</dbReference>
<name>R0L9M1_ANAPL</name>
<evidence type="ECO:0000313" key="2">
    <source>
        <dbReference type="EMBL" id="EOB02329.1"/>
    </source>
</evidence>
<gene>
    <name evidence="2" type="ORF">Anapl_02363</name>
</gene>
<dbReference type="InterPro" id="IPR055421">
    <property type="entry name" value="TMEM132_3rd"/>
</dbReference>